<dbReference type="EMBL" id="CM009302">
    <property type="protein sequence ID" value="RQO99076.1"/>
    <property type="molecule type" value="Genomic_DNA"/>
</dbReference>
<feature type="domain" description="Dof-type" evidence="11">
    <location>
        <begin position="150"/>
        <end position="204"/>
    </location>
</feature>
<evidence type="ECO:0000256" key="5">
    <source>
        <dbReference type="ARBA" id="ARBA00023125"/>
    </source>
</evidence>
<comment type="subcellular location">
    <subcellularLocation>
        <location evidence="8">Nucleus</location>
    </subcellularLocation>
</comment>
<dbReference type="GO" id="GO:0003677">
    <property type="term" value="F:DNA binding"/>
    <property type="evidence" value="ECO:0000318"/>
    <property type="project" value="GO_Central"/>
</dbReference>
<gene>
    <name evidence="12" type="ORF">POPTR_013G066700</name>
</gene>
<keyword evidence="6" id="KW-0804">Transcription</keyword>
<protein>
    <recommendedName>
        <fullName evidence="11">Dof-type domain-containing protein</fullName>
    </recommendedName>
</protein>
<name>A0A3N7FVM2_POPTR</name>
<keyword evidence="13" id="KW-1185">Reference proteome</keyword>
<dbReference type="InParanoid" id="A0A3N7FVM2"/>
<dbReference type="AlphaFoldDB" id="A0A3N7FVM2"/>
<keyword evidence="4" id="KW-0805">Transcription regulation</keyword>
<evidence type="ECO:0000256" key="3">
    <source>
        <dbReference type="ARBA" id="ARBA00022833"/>
    </source>
</evidence>
<dbReference type="InterPro" id="IPR003851">
    <property type="entry name" value="Znf_Dof"/>
</dbReference>
<dbReference type="PANTHER" id="PTHR31089:SF47">
    <property type="entry name" value="DOF-TYPE DOMAIN-CONTAINING PROTEIN"/>
    <property type="match status" value="1"/>
</dbReference>
<keyword evidence="7 8" id="KW-0539">Nucleus</keyword>
<keyword evidence="10" id="KW-1133">Transmembrane helix</keyword>
<dbReference type="PROSITE" id="PS50884">
    <property type="entry name" value="ZF_DOF_2"/>
    <property type="match status" value="1"/>
</dbReference>
<keyword evidence="10" id="KW-0472">Membrane</keyword>
<organism evidence="12 13">
    <name type="scientific">Populus trichocarpa</name>
    <name type="common">Western balsam poplar</name>
    <name type="synonym">Populus balsamifera subsp. trichocarpa</name>
    <dbReference type="NCBI Taxonomy" id="3694"/>
    <lineage>
        <taxon>Eukaryota</taxon>
        <taxon>Viridiplantae</taxon>
        <taxon>Streptophyta</taxon>
        <taxon>Embryophyta</taxon>
        <taxon>Tracheophyta</taxon>
        <taxon>Spermatophyta</taxon>
        <taxon>Magnoliopsida</taxon>
        <taxon>eudicotyledons</taxon>
        <taxon>Gunneridae</taxon>
        <taxon>Pentapetalae</taxon>
        <taxon>rosids</taxon>
        <taxon>fabids</taxon>
        <taxon>Malpighiales</taxon>
        <taxon>Salicaceae</taxon>
        <taxon>Saliceae</taxon>
        <taxon>Populus</taxon>
    </lineage>
</organism>
<keyword evidence="3" id="KW-0862">Zinc</keyword>
<keyword evidence="1" id="KW-0479">Metal-binding</keyword>
<dbReference type="KEGG" id="pop:7489704"/>
<evidence type="ECO:0000256" key="9">
    <source>
        <dbReference type="SAM" id="MobiDB-lite"/>
    </source>
</evidence>
<evidence type="ECO:0000259" key="11">
    <source>
        <dbReference type="PROSITE" id="PS50884"/>
    </source>
</evidence>
<proteinExistence type="predicted"/>
<dbReference type="Pfam" id="PF02701">
    <property type="entry name" value="Zn_ribbon_Dof"/>
    <property type="match status" value="1"/>
</dbReference>
<dbReference type="OrthoDB" id="1927254at2759"/>
<evidence type="ECO:0000256" key="10">
    <source>
        <dbReference type="SAM" id="Phobius"/>
    </source>
</evidence>
<evidence type="ECO:0000256" key="1">
    <source>
        <dbReference type="ARBA" id="ARBA00022723"/>
    </source>
</evidence>
<accession>A0A3N7FVM2</accession>
<evidence type="ECO:0000313" key="12">
    <source>
        <dbReference type="EMBL" id="RQO99076.1"/>
    </source>
</evidence>
<dbReference type="Proteomes" id="UP000006729">
    <property type="component" value="Chromosome 13"/>
</dbReference>
<dbReference type="GO" id="GO:0008270">
    <property type="term" value="F:zinc ion binding"/>
    <property type="evidence" value="ECO:0007669"/>
    <property type="project" value="UniProtKB-KW"/>
</dbReference>
<evidence type="ECO:0000313" key="13">
    <source>
        <dbReference type="Proteomes" id="UP000006729"/>
    </source>
</evidence>
<dbReference type="InterPro" id="IPR045174">
    <property type="entry name" value="Dof"/>
</dbReference>
<evidence type="ECO:0000256" key="2">
    <source>
        <dbReference type="ARBA" id="ARBA00022771"/>
    </source>
</evidence>
<evidence type="ECO:0000256" key="8">
    <source>
        <dbReference type="PROSITE-ProRule" id="PRU00071"/>
    </source>
</evidence>
<dbReference type="PROSITE" id="PS01361">
    <property type="entry name" value="ZF_DOF_1"/>
    <property type="match status" value="1"/>
</dbReference>
<feature type="region of interest" description="Disordered" evidence="9">
    <location>
        <begin position="88"/>
        <end position="108"/>
    </location>
</feature>
<sequence>MLSIICYFFRVETCLLISIWVLVSLLLLVPFKVCNFYFDTKKKKKTMKGESKDPAFKLFGRKIPVPDTQFPAEPLAKGTCSEITRVETKGPSEDISEEPEMFSGSGQGKEESQAAMRVNEAQVIAKHKEGPLETNGTDQEKVLKKPDKILPCPRCNSLDTKFCYFNNYNVNQPRHFCKNCQRYWTAGGSMRNVPIGAGRRKNKHLATQYRQILVSSDGMPIARMENSDSIGHQLQSSVESGTTLSPSVANGMVLKFGHEAPLCDSMENVLNLGDQKRYVEISSVNRQDNVEEPSSCGSSKTASNAWANELRENIMQKEQVDVPASSNELSAPNSLPYYSVPSWVFPWNPGWNNVASMTAAQHSTGQACVTNIPNQVQLCSTPMLAVPSICPPNIPLQFVPASYWGCMPTWAAGTRNVSLSGSNGCLSLSTSANTSSCSGNGSPTLGKHSRDSKFMEEEKAEKCILVPKTLRIDDPSEASKSPLWATLGLKPDQKDPASKGTIFKNFETKAECYGHVSDITHVLEANPAALSRSHTFQESG</sequence>
<reference evidence="12 13" key="1">
    <citation type="journal article" date="2006" name="Science">
        <title>The genome of black cottonwood, Populus trichocarpa (Torr. &amp; Gray).</title>
        <authorList>
            <person name="Tuskan G.A."/>
            <person name="Difazio S."/>
            <person name="Jansson S."/>
            <person name="Bohlmann J."/>
            <person name="Grigoriev I."/>
            <person name="Hellsten U."/>
            <person name="Putnam N."/>
            <person name="Ralph S."/>
            <person name="Rombauts S."/>
            <person name="Salamov A."/>
            <person name="Schein J."/>
            <person name="Sterck L."/>
            <person name="Aerts A."/>
            <person name="Bhalerao R.R."/>
            <person name="Bhalerao R.P."/>
            <person name="Blaudez D."/>
            <person name="Boerjan W."/>
            <person name="Brun A."/>
            <person name="Brunner A."/>
            <person name="Busov V."/>
            <person name="Campbell M."/>
            <person name="Carlson J."/>
            <person name="Chalot M."/>
            <person name="Chapman J."/>
            <person name="Chen G.L."/>
            <person name="Cooper D."/>
            <person name="Coutinho P.M."/>
            <person name="Couturier J."/>
            <person name="Covert S."/>
            <person name="Cronk Q."/>
            <person name="Cunningham R."/>
            <person name="Davis J."/>
            <person name="Degroeve S."/>
            <person name="Dejardin A."/>
            <person name="Depamphilis C."/>
            <person name="Detter J."/>
            <person name="Dirks B."/>
            <person name="Dubchak I."/>
            <person name="Duplessis S."/>
            <person name="Ehlting J."/>
            <person name="Ellis B."/>
            <person name="Gendler K."/>
            <person name="Goodstein D."/>
            <person name="Gribskov M."/>
            <person name="Grimwood J."/>
            <person name="Groover A."/>
            <person name="Gunter L."/>
            <person name="Hamberger B."/>
            <person name="Heinze B."/>
            <person name="Helariutta Y."/>
            <person name="Henrissat B."/>
            <person name="Holligan D."/>
            <person name="Holt R."/>
            <person name="Huang W."/>
            <person name="Islam-Faridi N."/>
            <person name="Jones S."/>
            <person name="Jones-Rhoades M."/>
            <person name="Jorgensen R."/>
            <person name="Joshi C."/>
            <person name="Kangasjarvi J."/>
            <person name="Karlsson J."/>
            <person name="Kelleher C."/>
            <person name="Kirkpatrick R."/>
            <person name="Kirst M."/>
            <person name="Kohler A."/>
            <person name="Kalluri U."/>
            <person name="Larimer F."/>
            <person name="Leebens-Mack J."/>
            <person name="Leple J.C."/>
            <person name="Locascio P."/>
            <person name="Lou Y."/>
            <person name="Lucas S."/>
            <person name="Martin F."/>
            <person name="Montanini B."/>
            <person name="Napoli C."/>
            <person name="Nelson D.R."/>
            <person name="Nelson C."/>
            <person name="Nieminen K."/>
            <person name="Nilsson O."/>
            <person name="Pereda V."/>
            <person name="Peter G."/>
            <person name="Philippe R."/>
            <person name="Pilate G."/>
            <person name="Poliakov A."/>
            <person name="Razumovskaya J."/>
            <person name="Richardson P."/>
            <person name="Rinaldi C."/>
            <person name="Ritland K."/>
            <person name="Rouze P."/>
            <person name="Ryaboy D."/>
            <person name="Schmutz J."/>
            <person name="Schrader J."/>
            <person name="Segerman B."/>
            <person name="Shin H."/>
            <person name="Siddiqui A."/>
            <person name="Sterky F."/>
            <person name="Terry A."/>
            <person name="Tsai C.J."/>
            <person name="Uberbacher E."/>
            <person name="Unneberg P."/>
            <person name="Vahala J."/>
            <person name="Wall K."/>
            <person name="Wessler S."/>
            <person name="Yang G."/>
            <person name="Yin T."/>
            <person name="Douglas C."/>
            <person name="Marra M."/>
            <person name="Sandberg G."/>
            <person name="Van de Peer Y."/>
            <person name="Rokhsar D."/>
        </authorList>
    </citation>
    <scope>NUCLEOTIDE SEQUENCE [LARGE SCALE GENOMIC DNA]</scope>
    <source>
        <strain evidence="13">cv. Nisqually</strain>
    </source>
</reference>
<evidence type="ECO:0000256" key="4">
    <source>
        <dbReference type="ARBA" id="ARBA00023015"/>
    </source>
</evidence>
<feature type="transmembrane region" description="Helical" evidence="10">
    <location>
        <begin position="17"/>
        <end position="38"/>
    </location>
</feature>
<dbReference type="PANTHER" id="PTHR31089">
    <property type="entry name" value="CYCLIC DOF FACTOR 2"/>
    <property type="match status" value="1"/>
</dbReference>
<dbReference type="GO" id="GO:0005634">
    <property type="term" value="C:nucleus"/>
    <property type="evidence" value="ECO:0007669"/>
    <property type="project" value="UniProtKB-SubCell"/>
</dbReference>
<keyword evidence="2 8" id="KW-0863">Zinc-finger</keyword>
<dbReference type="STRING" id="3694.A0A3N7FVM2"/>
<dbReference type="OMA" id="HPPQCYP"/>
<keyword evidence="10" id="KW-0812">Transmembrane</keyword>
<evidence type="ECO:0000256" key="6">
    <source>
        <dbReference type="ARBA" id="ARBA00023163"/>
    </source>
</evidence>
<dbReference type="Gramene" id="Potri.013G066700.2.v4.1">
    <property type="protein sequence ID" value="Potri.013G066700.2.v4.1"/>
    <property type="gene ID" value="Potri.013G066700.v4.1"/>
</dbReference>
<dbReference type="GO" id="GO:0003700">
    <property type="term" value="F:DNA-binding transcription factor activity"/>
    <property type="evidence" value="ECO:0000318"/>
    <property type="project" value="GO_Central"/>
</dbReference>
<keyword evidence="5 8" id="KW-0238">DNA-binding</keyword>
<evidence type="ECO:0000256" key="7">
    <source>
        <dbReference type="ARBA" id="ARBA00023242"/>
    </source>
</evidence>